<dbReference type="InterPro" id="IPR000835">
    <property type="entry name" value="HTH_MarR-typ"/>
</dbReference>
<accession>A0A0A6VFQ2</accession>
<dbReference type="InterPro" id="IPR036390">
    <property type="entry name" value="WH_DNA-bd_sf"/>
</dbReference>
<dbReference type="PANTHER" id="PTHR42756">
    <property type="entry name" value="TRANSCRIPTIONAL REGULATOR, MARR"/>
    <property type="match status" value="1"/>
</dbReference>
<evidence type="ECO:0000313" key="6">
    <source>
        <dbReference type="EMBL" id="NEY19142.1"/>
    </source>
</evidence>
<keyword evidence="1" id="KW-0805">Transcription regulation</keyword>
<protein>
    <submittedName>
        <fullName evidence="6">MarR family transcriptional regulator</fullName>
    </submittedName>
</protein>
<dbReference type="PROSITE" id="PS50995">
    <property type="entry name" value="HTH_MARR_2"/>
    <property type="match status" value="1"/>
</dbReference>
<sequence length="142" mass="16951">MSNFDPFFHLFSQVARSIQKKRNEILSPLNLFYSQWSILFYLKEHGPSTLVGISNYLFVEKPTITRTVKRLEESGLVHQIDTADRRERCIDLTPYAREHYEEWRDHMRWMDEKVLDGIPEEEIANAQQFLSKVMNNLNNMKE</sequence>
<feature type="domain" description="HTH marR-type" evidence="4">
    <location>
        <begin position="4"/>
        <end position="135"/>
    </location>
</feature>
<dbReference type="EMBL" id="JAAIWK010000004">
    <property type="protein sequence ID" value="NEY19142.1"/>
    <property type="molecule type" value="Genomic_DNA"/>
</dbReference>
<evidence type="ECO:0000256" key="2">
    <source>
        <dbReference type="ARBA" id="ARBA00023125"/>
    </source>
</evidence>
<dbReference type="AlphaFoldDB" id="A0A0A6VFQ2"/>
<dbReference type="GO" id="GO:0003700">
    <property type="term" value="F:DNA-binding transcription factor activity"/>
    <property type="evidence" value="ECO:0007669"/>
    <property type="project" value="InterPro"/>
</dbReference>
<dbReference type="STRING" id="363870.NG54_03595"/>
<dbReference type="PANTHER" id="PTHR42756:SF1">
    <property type="entry name" value="TRANSCRIPTIONAL REPRESSOR OF EMRAB OPERON"/>
    <property type="match status" value="1"/>
</dbReference>
<organism evidence="5 7">
    <name type="scientific">Heyndrickxia ginsengihumi</name>
    <dbReference type="NCBI Taxonomy" id="363870"/>
    <lineage>
        <taxon>Bacteria</taxon>
        <taxon>Bacillati</taxon>
        <taxon>Bacillota</taxon>
        <taxon>Bacilli</taxon>
        <taxon>Bacillales</taxon>
        <taxon>Bacillaceae</taxon>
        <taxon>Heyndrickxia</taxon>
    </lineage>
</organism>
<dbReference type="OrthoDB" id="1904211at2"/>
<evidence type="ECO:0000256" key="3">
    <source>
        <dbReference type="ARBA" id="ARBA00023163"/>
    </source>
</evidence>
<dbReference type="SMART" id="SM00347">
    <property type="entry name" value="HTH_MARR"/>
    <property type="match status" value="1"/>
</dbReference>
<keyword evidence="8" id="KW-1185">Reference proteome</keyword>
<keyword evidence="3" id="KW-0804">Transcription</keyword>
<dbReference type="Proteomes" id="UP000476934">
    <property type="component" value="Unassembled WGS sequence"/>
</dbReference>
<evidence type="ECO:0000313" key="7">
    <source>
        <dbReference type="Proteomes" id="UP000030588"/>
    </source>
</evidence>
<name>A0A0A6VFQ2_9BACI</name>
<dbReference type="Pfam" id="PF12802">
    <property type="entry name" value="MarR_2"/>
    <property type="match status" value="1"/>
</dbReference>
<dbReference type="RefSeq" id="WP_025730464.1">
    <property type="nucleotide sequence ID" value="NZ_JAAIWK010000004.1"/>
</dbReference>
<evidence type="ECO:0000313" key="8">
    <source>
        <dbReference type="Proteomes" id="UP000476934"/>
    </source>
</evidence>
<evidence type="ECO:0000313" key="5">
    <source>
        <dbReference type="EMBL" id="KHD86401.1"/>
    </source>
</evidence>
<reference evidence="6" key="2">
    <citation type="submission" date="2020-02" db="EMBL/GenBank/DDBJ databases">
        <authorList>
            <person name="Feng H."/>
        </authorList>
    </citation>
    <scope>NUCLEOTIDE SEQUENCE [LARGE SCALE GENOMIC DNA]</scope>
    <source>
        <strain evidence="6">Gsoil 114</strain>
    </source>
</reference>
<comment type="caution">
    <text evidence="5">The sequence shown here is derived from an EMBL/GenBank/DDBJ whole genome shotgun (WGS) entry which is preliminary data.</text>
</comment>
<reference evidence="5 7" key="1">
    <citation type="submission" date="2014-10" db="EMBL/GenBank/DDBJ databases">
        <title>Draft genome of phytase producing Bacillus ginsengihumi strain M2.11.</title>
        <authorList>
            <person name="Toymentseva A."/>
            <person name="Boulygina E.A."/>
            <person name="Kazakov S.V."/>
            <person name="Kayumov I."/>
            <person name="Suleimanova A.D."/>
            <person name="Mardanova A.M."/>
            <person name="Maria S.N."/>
            <person name="Sergey M.Y."/>
            <person name="Sharipova M.R."/>
        </authorList>
    </citation>
    <scope>NUCLEOTIDE SEQUENCE [LARGE SCALE GENOMIC DNA]</scope>
    <source>
        <strain evidence="5 7">M2.11</strain>
    </source>
</reference>
<gene>
    <name evidence="6" type="ORF">G4D61_04060</name>
    <name evidence="5" type="ORF">NG54_03595</name>
</gene>
<dbReference type="Gene3D" id="1.10.10.10">
    <property type="entry name" value="Winged helix-like DNA-binding domain superfamily/Winged helix DNA-binding domain"/>
    <property type="match status" value="1"/>
</dbReference>
<dbReference type="SUPFAM" id="SSF46785">
    <property type="entry name" value="Winged helix' DNA-binding domain"/>
    <property type="match status" value="1"/>
</dbReference>
<evidence type="ECO:0000256" key="1">
    <source>
        <dbReference type="ARBA" id="ARBA00023015"/>
    </source>
</evidence>
<dbReference type="InterPro" id="IPR036388">
    <property type="entry name" value="WH-like_DNA-bd_sf"/>
</dbReference>
<evidence type="ECO:0000259" key="4">
    <source>
        <dbReference type="PROSITE" id="PS50995"/>
    </source>
</evidence>
<dbReference type="Proteomes" id="UP000030588">
    <property type="component" value="Unassembled WGS sequence"/>
</dbReference>
<keyword evidence="2" id="KW-0238">DNA-binding</keyword>
<reference evidence="6 8" key="3">
    <citation type="submission" date="2020-03" db="EMBL/GenBank/DDBJ databases">
        <title>Bacillus aquiflavi sp. nov., isolated from yellow water of strong flavor Chinese baijiu in Yibin region of China.</title>
        <authorList>
            <person name="Xie J."/>
        </authorList>
    </citation>
    <scope>NUCLEOTIDE SEQUENCE [LARGE SCALE GENOMIC DNA]</scope>
    <source>
        <strain evidence="6 8">Gsoil 114</strain>
    </source>
</reference>
<dbReference type="GO" id="GO:0003677">
    <property type="term" value="F:DNA binding"/>
    <property type="evidence" value="ECO:0007669"/>
    <property type="project" value="UniProtKB-KW"/>
</dbReference>
<proteinExistence type="predicted"/>
<dbReference type="EMBL" id="JRUN01000006">
    <property type="protein sequence ID" value="KHD86401.1"/>
    <property type="molecule type" value="Genomic_DNA"/>
</dbReference>